<accession>A0A0F9I7B3</accession>
<comment type="caution">
    <text evidence="2">The sequence shown here is derived from an EMBL/GenBank/DDBJ whole genome shotgun (WGS) entry which is preliminary data.</text>
</comment>
<protein>
    <submittedName>
        <fullName evidence="2">Uncharacterized protein</fullName>
    </submittedName>
</protein>
<feature type="transmembrane region" description="Helical" evidence="1">
    <location>
        <begin position="12"/>
        <end position="36"/>
    </location>
</feature>
<name>A0A0F9I7B3_9ZZZZ</name>
<dbReference type="AlphaFoldDB" id="A0A0F9I7B3"/>
<proteinExistence type="predicted"/>
<organism evidence="2">
    <name type="scientific">marine sediment metagenome</name>
    <dbReference type="NCBI Taxonomy" id="412755"/>
    <lineage>
        <taxon>unclassified sequences</taxon>
        <taxon>metagenomes</taxon>
        <taxon>ecological metagenomes</taxon>
    </lineage>
</organism>
<keyword evidence="1" id="KW-0472">Membrane</keyword>
<dbReference type="EMBL" id="LAZR01014879">
    <property type="protein sequence ID" value="KKM15559.1"/>
    <property type="molecule type" value="Genomic_DNA"/>
</dbReference>
<feature type="transmembrane region" description="Helical" evidence="1">
    <location>
        <begin position="42"/>
        <end position="63"/>
    </location>
</feature>
<gene>
    <name evidence="2" type="ORF">LCGC14_1694850</name>
</gene>
<evidence type="ECO:0000256" key="1">
    <source>
        <dbReference type="SAM" id="Phobius"/>
    </source>
</evidence>
<evidence type="ECO:0000313" key="2">
    <source>
        <dbReference type="EMBL" id="KKM15559.1"/>
    </source>
</evidence>
<keyword evidence="1" id="KW-0812">Transmembrane</keyword>
<feature type="transmembrane region" description="Helical" evidence="1">
    <location>
        <begin position="84"/>
        <end position="102"/>
    </location>
</feature>
<reference evidence="2" key="1">
    <citation type="journal article" date="2015" name="Nature">
        <title>Complex archaea that bridge the gap between prokaryotes and eukaryotes.</title>
        <authorList>
            <person name="Spang A."/>
            <person name="Saw J.H."/>
            <person name="Jorgensen S.L."/>
            <person name="Zaremba-Niedzwiedzka K."/>
            <person name="Martijn J."/>
            <person name="Lind A.E."/>
            <person name="van Eijk R."/>
            <person name="Schleper C."/>
            <person name="Guy L."/>
            <person name="Ettema T.J."/>
        </authorList>
    </citation>
    <scope>NUCLEOTIDE SEQUENCE</scope>
</reference>
<sequence length="129" mass="14298">MTNIDKNNTIVAIVCLIVVIVSLPYVFFSSLLLGYMISEPTIMILGFTGSFIAGGIMVLYYILMGISKKTIIYTRKGKKINVKANIFILAVVNLIIMAMSIGVLGIVVIPWTFSVIFNLIAGFMYKNYK</sequence>
<keyword evidence="1" id="KW-1133">Transmembrane helix</keyword>